<reference evidence="1" key="1">
    <citation type="submission" date="2022-07" db="EMBL/GenBank/DDBJ databases">
        <authorList>
            <person name="Li W.-J."/>
            <person name="Deng Q.-Q."/>
        </authorList>
    </citation>
    <scope>NUCLEOTIDE SEQUENCE</scope>
    <source>
        <strain evidence="1">SYSU M60031</strain>
    </source>
</reference>
<comment type="caution">
    <text evidence="1">The sequence shown here is derived from an EMBL/GenBank/DDBJ whole genome shotgun (WGS) entry which is preliminary data.</text>
</comment>
<dbReference type="EMBL" id="JANCLT010000006">
    <property type="protein sequence ID" value="MCP8969553.1"/>
    <property type="molecule type" value="Genomic_DNA"/>
</dbReference>
<dbReference type="AlphaFoldDB" id="A0AA42BTJ8"/>
<evidence type="ECO:0000313" key="2">
    <source>
        <dbReference type="Proteomes" id="UP001156102"/>
    </source>
</evidence>
<sequence>MAARAAELKIYVFDKRDLWRFFWLECVVGPFMYLSLKRHGVHDLAAFGGTMAGTAALKYAIKQTEKKKVYTWKE</sequence>
<proteinExistence type="predicted"/>
<dbReference type="RefSeq" id="WP_254759473.1">
    <property type="nucleotide sequence ID" value="NZ_JANCLT010000006.1"/>
</dbReference>
<dbReference type="Proteomes" id="UP001156102">
    <property type="component" value="Unassembled WGS sequence"/>
</dbReference>
<organism evidence="1 2">
    <name type="scientific">Ectobacillus ponti</name>
    <dbReference type="NCBI Taxonomy" id="2961894"/>
    <lineage>
        <taxon>Bacteria</taxon>
        <taxon>Bacillati</taxon>
        <taxon>Bacillota</taxon>
        <taxon>Bacilli</taxon>
        <taxon>Bacillales</taxon>
        <taxon>Bacillaceae</taxon>
        <taxon>Ectobacillus</taxon>
    </lineage>
</organism>
<protein>
    <submittedName>
        <fullName evidence="1">Uncharacterized protein</fullName>
    </submittedName>
</protein>
<accession>A0AA42BTJ8</accession>
<keyword evidence="2" id="KW-1185">Reference proteome</keyword>
<gene>
    <name evidence="1" type="ORF">NK662_13540</name>
</gene>
<name>A0AA42BTJ8_9BACI</name>
<evidence type="ECO:0000313" key="1">
    <source>
        <dbReference type="EMBL" id="MCP8969553.1"/>
    </source>
</evidence>